<protein>
    <submittedName>
        <fullName evidence="2">Uncharacterized protein</fullName>
    </submittedName>
</protein>
<accession>A0ABU6QFV1</accession>
<gene>
    <name evidence="2" type="ORF">PIB30_046376</name>
</gene>
<evidence type="ECO:0000313" key="3">
    <source>
        <dbReference type="Proteomes" id="UP001341840"/>
    </source>
</evidence>
<dbReference type="PANTHER" id="PTHR31549">
    <property type="entry name" value="PROTEIN, PUTATIVE (DUF247)-RELATED-RELATED"/>
    <property type="match status" value="1"/>
</dbReference>
<proteinExistence type="predicted"/>
<reference evidence="2 3" key="1">
    <citation type="journal article" date="2023" name="Plants (Basel)">
        <title>Bridging the Gap: Combining Genomics and Transcriptomics Approaches to Understand Stylosanthes scabra, an Orphan Legume from the Brazilian Caatinga.</title>
        <authorList>
            <person name="Ferreira-Neto J.R.C."/>
            <person name="da Silva M.D."/>
            <person name="Binneck E."/>
            <person name="de Melo N.F."/>
            <person name="da Silva R.H."/>
            <person name="de Melo A.L.T.M."/>
            <person name="Pandolfi V."/>
            <person name="Bustamante F.O."/>
            <person name="Brasileiro-Vidal A.C."/>
            <person name="Benko-Iseppon A.M."/>
        </authorList>
    </citation>
    <scope>NUCLEOTIDE SEQUENCE [LARGE SCALE GENOMIC DNA]</scope>
    <source>
        <tissue evidence="2">Leaves</tissue>
    </source>
</reference>
<dbReference type="Proteomes" id="UP001341840">
    <property type="component" value="Unassembled WGS sequence"/>
</dbReference>
<name>A0ABU6QFV1_9FABA</name>
<organism evidence="2 3">
    <name type="scientific">Stylosanthes scabra</name>
    <dbReference type="NCBI Taxonomy" id="79078"/>
    <lineage>
        <taxon>Eukaryota</taxon>
        <taxon>Viridiplantae</taxon>
        <taxon>Streptophyta</taxon>
        <taxon>Embryophyta</taxon>
        <taxon>Tracheophyta</taxon>
        <taxon>Spermatophyta</taxon>
        <taxon>Magnoliopsida</taxon>
        <taxon>eudicotyledons</taxon>
        <taxon>Gunneridae</taxon>
        <taxon>Pentapetalae</taxon>
        <taxon>rosids</taxon>
        <taxon>fabids</taxon>
        <taxon>Fabales</taxon>
        <taxon>Fabaceae</taxon>
        <taxon>Papilionoideae</taxon>
        <taxon>50 kb inversion clade</taxon>
        <taxon>dalbergioids sensu lato</taxon>
        <taxon>Dalbergieae</taxon>
        <taxon>Pterocarpus clade</taxon>
        <taxon>Stylosanthes</taxon>
    </lineage>
</organism>
<dbReference type="InterPro" id="IPR004158">
    <property type="entry name" value="DUF247_pln"/>
</dbReference>
<comment type="caution">
    <text evidence="2">The sequence shown here is derived from an EMBL/GenBank/DDBJ whole genome shotgun (WGS) entry which is preliminary data.</text>
</comment>
<dbReference type="PANTHER" id="PTHR31549:SF191">
    <property type="entry name" value="DUF247 DOMAIN PROTEIN"/>
    <property type="match status" value="1"/>
</dbReference>
<dbReference type="Pfam" id="PF03140">
    <property type="entry name" value="DUF247"/>
    <property type="match status" value="1"/>
</dbReference>
<feature type="region of interest" description="Disordered" evidence="1">
    <location>
        <begin position="223"/>
        <end position="243"/>
    </location>
</feature>
<keyword evidence="3" id="KW-1185">Reference proteome</keyword>
<evidence type="ECO:0000256" key="1">
    <source>
        <dbReference type="SAM" id="MobiDB-lite"/>
    </source>
</evidence>
<evidence type="ECO:0000313" key="2">
    <source>
        <dbReference type="EMBL" id="MED6110821.1"/>
    </source>
</evidence>
<dbReference type="EMBL" id="JASCZI010000289">
    <property type="protein sequence ID" value="MED6110821.1"/>
    <property type="molecule type" value="Genomic_DNA"/>
</dbReference>
<sequence length="426" mass="48911">MAATSQLTMEQRFKLFEEEIHELQQTTPLPKIREVPHYLRKRVDFAKHYSPKLVSFGPIHHGHPNLKLGEKYKLMWSAMYVSTKDQTARDLHERVLRKIEELKDLFDKDLFAKEEFTNLESQGFKNYDEKLSWMLFVDGCALLQIMENGKLGDAFDYPDLNIKIDQLILVRQDVLLLENQLPFQLLRLLCCLANSNNVDTHLVKSMDKFLCTHHLWPKRCPPNNPREESPYPNPNNANLQQDRNKELVVTPPVHLLDYLRKTILEDDGCQDTSFKSGICFEQIITHRNIQDLTASGIHLKKLQSRNPKHIKFSSGGMFSAGGKLELPEIIVDDTTAPTLLNLIAYEMCPDFQNDYGISSFVAFLDSLIDNPEDVKKLRSVGIMCNALGSDEEVSTLFNTLSQDWSLALRVIVMLILRLRSIIKANG</sequence>